<comment type="caution">
    <text evidence="2">The sequence shown here is derived from an EMBL/GenBank/DDBJ whole genome shotgun (WGS) entry which is preliminary data.</text>
</comment>
<sequence>MHELEHDDVMPELARFLKKGLFFKVVPTKSVDPVTSTHSHESSFTEDIFVPTPGHSLVTNEGARQSRRSPSIKSSIQVNASVIDQRLVPEPNPVDDSTKNVGRNDVSVDESPTTDAHVEPINTCTTDTIEPDVNNDFQLETQHPLGVSRPKGKKFQQNRWNITIKTGRKKIPPNIPSVPIDGISFHLEESVQRWKYVVHRRIADELNISDKHHSCLSVMGLINKISPTVVNGFLGNNVKPNSLPSNPSNEVLASMLYGGTLSPWPINGISAVSLSVKDVILRKIGIVNWFTSSHASNVFVALGTFLYQICNDETVDADLFIYNQLLRYVGTFSVKIPIALPQFFSCLLIHLNVVVLTTLDAPRLEPKTLSLSYILFQGSHAADINMTCDL</sequence>
<proteinExistence type="predicted"/>
<name>A0A5A7U645_CUCMM</name>
<organism evidence="2 3">
    <name type="scientific">Cucumis melo var. makuwa</name>
    <name type="common">Oriental melon</name>
    <dbReference type="NCBI Taxonomy" id="1194695"/>
    <lineage>
        <taxon>Eukaryota</taxon>
        <taxon>Viridiplantae</taxon>
        <taxon>Streptophyta</taxon>
        <taxon>Embryophyta</taxon>
        <taxon>Tracheophyta</taxon>
        <taxon>Spermatophyta</taxon>
        <taxon>Magnoliopsida</taxon>
        <taxon>eudicotyledons</taxon>
        <taxon>Gunneridae</taxon>
        <taxon>Pentapetalae</taxon>
        <taxon>rosids</taxon>
        <taxon>fabids</taxon>
        <taxon>Cucurbitales</taxon>
        <taxon>Cucurbitaceae</taxon>
        <taxon>Benincaseae</taxon>
        <taxon>Cucumis</taxon>
    </lineage>
</organism>
<reference evidence="2 3" key="1">
    <citation type="submission" date="2019-08" db="EMBL/GenBank/DDBJ databases">
        <title>Draft genome sequences of two oriental melons (Cucumis melo L. var makuwa).</title>
        <authorList>
            <person name="Kwon S.-Y."/>
        </authorList>
    </citation>
    <scope>NUCLEOTIDE SEQUENCE [LARGE SCALE GENOMIC DNA]</scope>
    <source>
        <strain evidence="3">cv. SW 3</strain>
        <tissue evidence="2">Leaf</tissue>
    </source>
</reference>
<feature type="region of interest" description="Disordered" evidence="1">
    <location>
        <begin position="46"/>
        <end position="119"/>
    </location>
</feature>
<dbReference type="EMBL" id="SSTE01011267">
    <property type="protein sequence ID" value="KAA0051363.1"/>
    <property type="molecule type" value="Genomic_DNA"/>
</dbReference>
<evidence type="ECO:0008006" key="4">
    <source>
        <dbReference type="Google" id="ProtNLM"/>
    </source>
</evidence>
<dbReference type="OrthoDB" id="1430975at2759"/>
<evidence type="ECO:0000313" key="2">
    <source>
        <dbReference type="EMBL" id="KAA0051363.1"/>
    </source>
</evidence>
<dbReference type="Proteomes" id="UP000321393">
    <property type="component" value="Unassembled WGS sequence"/>
</dbReference>
<dbReference type="AlphaFoldDB" id="A0A5A7U645"/>
<feature type="compositionally biased region" description="Polar residues" evidence="1">
    <location>
        <begin position="57"/>
        <end position="82"/>
    </location>
</feature>
<gene>
    <name evidence="2" type="ORF">E6C27_scaffold55G00870</name>
</gene>
<evidence type="ECO:0000313" key="3">
    <source>
        <dbReference type="Proteomes" id="UP000321393"/>
    </source>
</evidence>
<accession>A0A5A7U645</accession>
<evidence type="ECO:0000256" key="1">
    <source>
        <dbReference type="SAM" id="MobiDB-lite"/>
    </source>
</evidence>
<protein>
    <recommendedName>
        <fullName evidence="4">Envelope-like protein</fullName>
    </recommendedName>
</protein>